<evidence type="ECO:0000256" key="1">
    <source>
        <dbReference type="ARBA" id="ARBA00022679"/>
    </source>
</evidence>
<evidence type="ECO:0000256" key="2">
    <source>
        <dbReference type="ARBA" id="ARBA00022695"/>
    </source>
</evidence>
<dbReference type="AlphaFoldDB" id="A0A0F9AE94"/>
<evidence type="ECO:0008006" key="4">
    <source>
        <dbReference type="Google" id="ProtNLM"/>
    </source>
</evidence>
<accession>A0A0F9AE94</accession>
<dbReference type="Gene3D" id="3.90.550.10">
    <property type="entry name" value="Spore Coat Polysaccharide Biosynthesis Protein SpsA, Chain A"/>
    <property type="match status" value="1"/>
</dbReference>
<comment type="caution">
    <text evidence="3">The sequence shown here is derived from an EMBL/GenBank/DDBJ whole genome shotgun (WGS) entry which is preliminary data.</text>
</comment>
<protein>
    <recommendedName>
        <fullName evidence="4">3-deoxy-manno-octulosonate cytidylyltransferase</fullName>
    </recommendedName>
</protein>
<keyword evidence="2" id="KW-0548">Nucleotidyltransferase</keyword>
<organism evidence="3">
    <name type="scientific">marine sediment metagenome</name>
    <dbReference type="NCBI Taxonomy" id="412755"/>
    <lineage>
        <taxon>unclassified sequences</taxon>
        <taxon>metagenomes</taxon>
        <taxon>ecological metagenomes</taxon>
    </lineage>
</organism>
<name>A0A0F9AE94_9ZZZZ</name>
<keyword evidence="1" id="KW-0808">Transferase</keyword>
<dbReference type="NCBIfam" id="NF003952">
    <property type="entry name" value="PRK05450.1-5"/>
    <property type="match status" value="1"/>
</dbReference>
<dbReference type="Pfam" id="PF02348">
    <property type="entry name" value="CTP_transf_3"/>
    <property type="match status" value="1"/>
</dbReference>
<dbReference type="PANTHER" id="PTHR42866">
    <property type="entry name" value="3-DEOXY-MANNO-OCTULOSONATE CYTIDYLYLTRANSFERASE"/>
    <property type="match status" value="1"/>
</dbReference>
<proteinExistence type="predicted"/>
<evidence type="ECO:0000313" key="3">
    <source>
        <dbReference type="EMBL" id="KKK70536.1"/>
    </source>
</evidence>
<dbReference type="GO" id="GO:0005829">
    <property type="term" value="C:cytosol"/>
    <property type="evidence" value="ECO:0007669"/>
    <property type="project" value="TreeGrafter"/>
</dbReference>
<dbReference type="InterPro" id="IPR003329">
    <property type="entry name" value="Cytidylyl_trans"/>
</dbReference>
<sequence>MKFIGIIPARYNSERLPGKPLADICGKPMIQHVYERARKVLDDVFVATDSKIIFDVVTCFGGKVIMTPLICNSGTDRCYHAYQKIKRKMVLWHDDVIINIQGDQPLLHEDHIDNIIAAFQDSYNESPEVVTVAFRQEKINYLSSKYDPDSAFVIFDVNKNALYFSRFILPYCKNGKHIVLYQHIGIYGYAVKALIDFFNMDQSSLELSESLEQNRWLENGRKIKVVISGYSNMSVDTKQDLNEVRSIMEIKNKMKEL</sequence>
<gene>
    <name evidence="3" type="ORF">LCGC14_2922990</name>
</gene>
<dbReference type="InterPro" id="IPR004528">
    <property type="entry name" value="KdsB"/>
</dbReference>
<reference evidence="3" key="1">
    <citation type="journal article" date="2015" name="Nature">
        <title>Complex archaea that bridge the gap between prokaryotes and eukaryotes.</title>
        <authorList>
            <person name="Spang A."/>
            <person name="Saw J.H."/>
            <person name="Jorgensen S.L."/>
            <person name="Zaremba-Niedzwiedzka K."/>
            <person name="Martijn J."/>
            <person name="Lind A.E."/>
            <person name="van Eijk R."/>
            <person name="Schleper C."/>
            <person name="Guy L."/>
            <person name="Ettema T.J."/>
        </authorList>
    </citation>
    <scope>NUCLEOTIDE SEQUENCE</scope>
</reference>
<dbReference type="SUPFAM" id="SSF53448">
    <property type="entry name" value="Nucleotide-diphospho-sugar transferases"/>
    <property type="match status" value="1"/>
</dbReference>
<dbReference type="EMBL" id="LAZR01058145">
    <property type="protein sequence ID" value="KKK70536.1"/>
    <property type="molecule type" value="Genomic_DNA"/>
</dbReference>
<dbReference type="PANTHER" id="PTHR42866:SF2">
    <property type="entry name" value="3-DEOXY-MANNO-OCTULOSONATE CYTIDYLYLTRANSFERASE, MITOCHONDRIAL"/>
    <property type="match status" value="1"/>
</dbReference>
<dbReference type="InterPro" id="IPR029044">
    <property type="entry name" value="Nucleotide-diphossugar_trans"/>
</dbReference>
<dbReference type="NCBIfam" id="TIGR00466">
    <property type="entry name" value="kdsB"/>
    <property type="match status" value="1"/>
</dbReference>
<dbReference type="CDD" id="cd02517">
    <property type="entry name" value="CMP-KDO-Synthetase"/>
    <property type="match status" value="1"/>
</dbReference>
<dbReference type="GO" id="GO:0008690">
    <property type="term" value="F:3-deoxy-manno-octulosonate cytidylyltransferase activity"/>
    <property type="evidence" value="ECO:0007669"/>
    <property type="project" value="InterPro"/>
</dbReference>